<feature type="non-terminal residue" evidence="2">
    <location>
        <position position="226"/>
    </location>
</feature>
<keyword evidence="1" id="KW-1133">Transmembrane helix</keyword>
<keyword evidence="1" id="KW-0812">Transmembrane</keyword>
<organism evidence="2 3">
    <name type="scientific">Cryptolaemus montrouzieri</name>
    <dbReference type="NCBI Taxonomy" id="559131"/>
    <lineage>
        <taxon>Eukaryota</taxon>
        <taxon>Metazoa</taxon>
        <taxon>Ecdysozoa</taxon>
        <taxon>Arthropoda</taxon>
        <taxon>Hexapoda</taxon>
        <taxon>Insecta</taxon>
        <taxon>Pterygota</taxon>
        <taxon>Neoptera</taxon>
        <taxon>Endopterygota</taxon>
        <taxon>Coleoptera</taxon>
        <taxon>Polyphaga</taxon>
        <taxon>Cucujiformia</taxon>
        <taxon>Coccinelloidea</taxon>
        <taxon>Coccinellidae</taxon>
        <taxon>Scymninae</taxon>
        <taxon>Scymnini</taxon>
        <taxon>Cryptolaemus</taxon>
    </lineage>
</organism>
<proteinExistence type="predicted"/>
<dbReference type="EMBL" id="JABFTP020000185">
    <property type="protein sequence ID" value="KAL3285699.1"/>
    <property type="molecule type" value="Genomic_DNA"/>
</dbReference>
<evidence type="ECO:0000313" key="2">
    <source>
        <dbReference type="EMBL" id="KAL3285699.1"/>
    </source>
</evidence>
<gene>
    <name evidence="2" type="ORF">HHI36_000230</name>
</gene>
<keyword evidence="3" id="KW-1185">Reference proteome</keyword>
<evidence type="ECO:0000256" key="1">
    <source>
        <dbReference type="SAM" id="Phobius"/>
    </source>
</evidence>
<sequence length="226" mass="25192">MNQYLQINYSWPPAQDLEIQIKAVNSVNGKPAIITESSYPRVPIFVNPAMKVTDYSETTISISIDSKRNDEFVSTTSSYLFILVTDTTTTIKDTNIEILEKLLKTTLEQGTHLRVAAEFVLKYHDTSNLINFTVGDNSYSTKSVLLSTDITNNPLRQGTYYNLTALVINVFKTKYRYISFMEQCLTGGDPRMTSKPPVNEPVDGESSGGLIGSFLLLLVLIVIIVS</sequence>
<keyword evidence="1" id="KW-0472">Membrane</keyword>
<protein>
    <submittedName>
        <fullName evidence="2">Uncharacterized protein</fullName>
    </submittedName>
</protein>
<reference evidence="2 3" key="1">
    <citation type="journal article" date="2021" name="BMC Biol.">
        <title>Horizontally acquired antibacterial genes associated with adaptive radiation of ladybird beetles.</title>
        <authorList>
            <person name="Li H.S."/>
            <person name="Tang X.F."/>
            <person name="Huang Y.H."/>
            <person name="Xu Z.Y."/>
            <person name="Chen M.L."/>
            <person name="Du X.Y."/>
            <person name="Qiu B.Y."/>
            <person name="Chen P.T."/>
            <person name="Zhang W."/>
            <person name="Slipinski A."/>
            <person name="Escalona H.E."/>
            <person name="Waterhouse R.M."/>
            <person name="Zwick A."/>
            <person name="Pang H."/>
        </authorList>
    </citation>
    <scope>NUCLEOTIDE SEQUENCE [LARGE SCALE GENOMIC DNA]</scope>
    <source>
        <strain evidence="2">SYSU2018</strain>
    </source>
</reference>
<feature type="transmembrane region" description="Helical" evidence="1">
    <location>
        <begin position="207"/>
        <end position="225"/>
    </location>
</feature>
<evidence type="ECO:0000313" key="3">
    <source>
        <dbReference type="Proteomes" id="UP001516400"/>
    </source>
</evidence>
<name>A0ABD2P4L5_9CUCU</name>
<dbReference type="Proteomes" id="UP001516400">
    <property type="component" value="Unassembled WGS sequence"/>
</dbReference>
<accession>A0ABD2P4L5</accession>
<comment type="caution">
    <text evidence="2">The sequence shown here is derived from an EMBL/GenBank/DDBJ whole genome shotgun (WGS) entry which is preliminary data.</text>
</comment>
<dbReference type="AlphaFoldDB" id="A0ABD2P4L5"/>